<dbReference type="Gene3D" id="3.40.1010.10">
    <property type="entry name" value="Cobalt-precorrin-4 Transmethylase, Domain 1"/>
    <property type="match status" value="1"/>
</dbReference>
<feature type="domain" description="Tetrapyrrole methylase" evidence="7">
    <location>
        <begin position="12"/>
        <end position="212"/>
    </location>
</feature>
<name>A0ABV7J4Q5_9GAMM</name>
<dbReference type="HAMAP" id="MF_01877">
    <property type="entry name" value="16SrRNA_methyltr_I"/>
    <property type="match status" value="1"/>
</dbReference>
<keyword evidence="3 6" id="KW-0489">Methyltransferase</keyword>
<dbReference type="GO" id="GO:0032259">
    <property type="term" value="P:methylation"/>
    <property type="evidence" value="ECO:0007669"/>
    <property type="project" value="UniProtKB-KW"/>
</dbReference>
<dbReference type="NCBIfam" id="TIGR00096">
    <property type="entry name" value="16S rRNA (cytidine(1402)-2'-O)-methyltransferase"/>
    <property type="match status" value="1"/>
</dbReference>
<evidence type="ECO:0000259" key="8">
    <source>
        <dbReference type="Pfam" id="PF23016"/>
    </source>
</evidence>
<dbReference type="InterPro" id="IPR008189">
    <property type="entry name" value="rRNA_ssu_MeTfrase_I"/>
</dbReference>
<keyword evidence="4 6" id="KW-0808">Transferase</keyword>
<keyword evidence="5 6" id="KW-0949">S-adenosyl-L-methionine</keyword>
<evidence type="ECO:0000259" key="7">
    <source>
        <dbReference type="Pfam" id="PF00590"/>
    </source>
</evidence>
<keyword evidence="10" id="KW-1185">Reference proteome</keyword>
<dbReference type="PANTHER" id="PTHR46111:SF1">
    <property type="entry name" value="RIBOSOMAL RNA SMALL SUBUNIT METHYLTRANSFERASE I"/>
    <property type="match status" value="1"/>
</dbReference>
<sequence>MMNQTLPSSSGTLFVVATPIGNLADLTHRAVTVLRDCDWVACEDTRHSQRVFQEYGIQARTIALHQHNEHQESARLIGFLQSGQHVALVSDAGTPLISDPGFTLLQLAHEAGITVSPIPGPSALTAFLSVVALNTQPFTFHGFIPAKSAQRQKFYESLKPLTATHVFYESSHRVLNSVTQIVTVFGADAVVGMGRELTKKFEHIFRGTAGQLLDLMNSDSNQLKGEFVLAIQAEKPLVTAQLDEQIQSLAVALTPHLPPRKAAKLVAEHYQVNKKKVYEFILSLSAS</sequence>
<evidence type="ECO:0000256" key="3">
    <source>
        <dbReference type="ARBA" id="ARBA00022603"/>
    </source>
</evidence>
<comment type="function">
    <text evidence="6">Catalyzes the 2'-O-methylation of the ribose of cytidine 1402 (C1402) in 16S rRNA.</text>
</comment>
<dbReference type="InterPro" id="IPR018063">
    <property type="entry name" value="SAM_MeTrfase_RsmI_CS"/>
</dbReference>
<comment type="catalytic activity">
    <reaction evidence="6">
        <text>cytidine(1402) in 16S rRNA + S-adenosyl-L-methionine = 2'-O-methylcytidine(1402) in 16S rRNA + S-adenosyl-L-homocysteine + H(+)</text>
        <dbReference type="Rhea" id="RHEA:42924"/>
        <dbReference type="Rhea" id="RHEA-COMP:10285"/>
        <dbReference type="Rhea" id="RHEA-COMP:10286"/>
        <dbReference type="ChEBI" id="CHEBI:15378"/>
        <dbReference type="ChEBI" id="CHEBI:57856"/>
        <dbReference type="ChEBI" id="CHEBI:59789"/>
        <dbReference type="ChEBI" id="CHEBI:74495"/>
        <dbReference type="ChEBI" id="CHEBI:82748"/>
        <dbReference type="EC" id="2.1.1.198"/>
    </reaction>
</comment>
<evidence type="ECO:0000256" key="2">
    <source>
        <dbReference type="ARBA" id="ARBA00022552"/>
    </source>
</evidence>
<dbReference type="PROSITE" id="PS01296">
    <property type="entry name" value="RSMI"/>
    <property type="match status" value="1"/>
</dbReference>
<gene>
    <name evidence="6 9" type="primary">rsmI</name>
    <name evidence="9" type="ORF">ACFODZ_02700</name>
</gene>
<organism evidence="9 10">
    <name type="scientific">Marinicella sediminis</name>
    <dbReference type="NCBI Taxonomy" id="1792834"/>
    <lineage>
        <taxon>Bacteria</taxon>
        <taxon>Pseudomonadati</taxon>
        <taxon>Pseudomonadota</taxon>
        <taxon>Gammaproteobacteria</taxon>
        <taxon>Lysobacterales</taxon>
        <taxon>Marinicellaceae</taxon>
        <taxon>Marinicella</taxon>
    </lineage>
</organism>
<dbReference type="PANTHER" id="PTHR46111">
    <property type="entry name" value="RIBOSOMAL RNA SMALL SUBUNIT METHYLTRANSFERASE I"/>
    <property type="match status" value="1"/>
</dbReference>
<reference evidence="10" key="1">
    <citation type="journal article" date="2019" name="Int. J. Syst. Evol. Microbiol.">
        <title>The Global Catalogue of Microorganisms (GCM) 10K type strain sequencing project: providing services to taxonomists for standard genome sequencing and annotation.</title>
        <authorList>
            <consortium name="The Broad Institute Genomics Platform"/>
            <consortium name="The Broad Institute Genome Sequencing Center for Infectious Disease"/>
            <person name="Wu L."/>
            <person name="Ma J."/>
        </authorList>
    </citation>
    <scope>NUCLEOTIDE SEQUENCE [LARGE SCALE GENOMIC DNA]</scope>
    <source>
        <strain evidence="10">KCTC 42953</strain>
    </source>
</reference>
<dbReference type="InterPro" id="IPR014776">
    <property type="entry name" value="4pyrrole_Mease_sub2"/>
</dbReference>
<dbReference type="SUPFAM" id="SSF53790">
    <property type="entry name" value="Tetrapyrrole methylase"/>
    <property type="match status" value="1"/>
</dbReference>
<dbReference type="Pfam" id="PF00590">
    <property type="entry name" value="TP_methylase"/>
    <property type="match status" value="1"/>
</dbReference>
<dbReference type="InterPro" id="IPR014777">
    <property type="entry name" value="4pyrrole_Mease_sub1"/>
</dbReference>
<protein>
    <recommendedName>
        <fullName evidence="6">Ribosomal RNA small subunit methyltransferase I</fullName>
        <ecNumber evidence="6">2.1.1.198</ecNumber>
    </recommendedName>
    <alternativeName>
        <fullName evidence="6">16S rRNA 2'-O-ribose C1402 methyltransferase</fullName>
    </alternativeName>
    <alternativeName>
        <fullName evidence="6">rRNA (cytidine-2'-O-)-methyltransferase RsmI</fullName>
    </alternativeName>
</protein>
<accession>A0ABV7J4Q5</accession>
<dbReference type="Pfam" id="PF23016">
    <property type="entry name" value="RsmI_C"/>
    <property type="match status" value="1"/>
</dbReference>
<dbReference type="InterPro" id="IPR000878">
    <property type="entry name" value="4pyrrol_Mease"/>
</dbReference>
<feature type="domain" description="RsmI HTH" evidence="8">
    <location>
        <begin position="242"/>
        <end position="284"/>
    </location>
</feature>
<evidence type="ECO:0000256" key="5">
    <source>
        <dbReference type="ARBA" id="ARBA00022691"/>
    </source>
</evidence>
<dbReference type="PIRSF" id="PIRSF005917">
    <property type="entry name" value="MTase_YraL"/>
    <property type="match status" value="1"/>
</dbReference>
<evidence type="ECO:0000256" key="6">
    <source>
        <dbReference type="HAMAP-Rule" id="MF_01877"/>
    </source>
</evidence>
<dbReference type="GO" id="GO:0008168">
    <property type="term" value="F:methyltransferase activity"/>
    <property type="evidence" value="ECO:0007669"/>
    <property type="project" value="UniProtKB-KW"/>
</dbReference>
<dbReference type="InterPro" id="IPR035996">
    <property type="entry name" value="4pyrrol_Methylase_sf"/>
</dbReference>
<comment type="caution">
    <text evidence="9">The sequence shown here is derived from an EMBL/GenBank/DDBJ whole genome shotgun (WGS) entry which is preliminary data.</text>
</comment>
<comment type="similarity">
    <text evidence="6">Belongs to the methyltransferase superfamily. RsmI family.</text>
</comment>
<keyword evidence="1 6" id="KW-0963">Cytoplasm</keyword>
<evidence type="ECO:0000256" key="1">
    <source>
        <dbReference type="ARBA" id="ARBA00022490"/>
    </source>
</evidence>
<dbReference type="Gene3D" id="3.30.950.10">
    <property type="entry name" value="Methyltransferase, Cobalt-precorrin-4 Transmethylase, Domain 2"/>
    <property type="match status" value="1"/>
</dbReference>
<dbReference type="Proteomes" id="UP001595533">
    <property type="component" value="Unassembled WGS sequence"/>
</dbReference>
<evidence type="ECO:0000313" key="10">
    <source>
        <dbReference type="Proteomes" id="UP001595533"/>
    </source>
</evidence>
<dbReference type="EMBL" id="JBHRTS010000001">
    <property type="protein sequence ID" value="MFC3193143.1"/>
    <property type="molecule type" value="Genomic_DNA"/>
</dbReference>
<dbReference type="RefSeq" id="WP_198538073.1">
    <property type="nucleotide sequence ID" value="NZ_JBHRTS010000001.1"/>
</dbReference>
<dbReference type="CDD" id="cd11648">
    <property type="entry name" value="RsmI"/>
    <property type="match status" value="1"/>
</dbReference>
<evidence type="ECO:0000256" key="4">
    <source>
        <dbReference type="ARBA" id="ARBA00022679"/>
    </source>
</evidence>
<comment type="subcellular location">
    <subcellularLocation>
        <location evidence="6">Cytoplasm</location>
    </subcellularLocation>
</comment>
<evidence type="ECO:0000313" key="9">
    <source>
        <dbReference type="EMBL" id="MFC3193143.1"/>
    </source>
</evidence>
<proteinExistence type="inferred from homology"/>
<keyword evidence="2 6" id="KW-0698">rRNA processing</keyword>
<dbReference type="EC" id="2.1.1.198" evidence="6"/>
<dbReference type="InterPro" id="IPR053910">
    <property type="entry name" value="RsmI_HTH"/>
</dbReference>